<dbReference type="Pfam" id="PF14113">
    <property type="entry name" value="Tae4"/>
    <property type="match status" value="1"/>
</dbReference>
<organism evidence="1 2">
    <name type="scientific">Plastoroseomonas hellenica</name>
    <dbReference type="NCBI Taxonomy" id="2687306"/>
    <lineage>
        <taxon>Bacteria</taxon>
        <taxon>Pseudomonadati</taxon>
        <taxon>Pseudomonadota</taxon>
        <taxon>Alphaproteobacteria</taxon>
        <taxon>Acetobacterales</taxon>
        <taxon>Acetobacteraceae</taxon>
        <taxon>Plastoroseomonas</taxon>
    </lineage>
</organism>
<accession>A0ABS5F138</accession>
<dbReference type="Gene3D" id="3.90.1720.70">
    <property type="match status" value="1"/>
</dbReference>
<reference evidence="2" key="1">
    <citation type="journal article" date="2021" name="Syst. Appl. Microbiol.">
        <title>Roseomonas hellenica sp. nov., isolated from roots of wild-growing Alkanna tinctoria.</title>
        <authorList>
            <person name="Rat A."/>
            <person name="Naranjo H.D."/>
            <person name="Lebbe L."/>
            <person name="Cnockaert M."/>
            <person name="Krigas N."/>
            <person name="Grigoriadou K."/>
            <person name="Maloupa E."/>
            <person name="Willems A."/>
        </authorList>
    </citation>
    <scope>NUCLEOTIDE SEQUENCE [LARGE SCALE GENOMIC DNA]</scope>
    <source>
        <strain evidence="2">LMG 31523</strain>
    </source>
</reference>
<keyword evidence="2" id="KW-1185">Reference proteome</keyword>
<dbReference type="RefSeq" id="WP_211853942.1">
    <property type="nucleotide sequence ID" value="NZ_JAAGBB010000021.1"/>
</dbReference>
<gene>
    <name evidence="1" type="ORF">GXW71_18045</name>
</gene>
<dbReference type="Proteomes" id="UP001196870">
    <property type="component" value="Unassembled WGS sequence"/>
</dbReference>
<protein>
    <submittedName>
        <fullName evidence="1">Uncharacterized protein</fullName>
    </submittedName>
</protein>
<proteinExistence type="predicted"/>
<evidence type="ECO:0000313" key="2">
    <source>
        <dbReference type="Proteomes" id="UP001196870"/>
    </source>
</evidence>
<dbReference type="InterPro" id="IPR025562">
    <property type="entry name" value="Tae4"/>
</dbReference>
<sequence>MAKLPDYDTLLKSYPNMAAEQVKTLIGGRVDADYITNACTLRVTRALNYSNAKVPFIKDEDDKQQTLKGADGLWYIFRVRILTGYLTGKYGKPNVTVTAKKGEGAKTDTLIGIKGIIGMEVAGWSDATGHYTLWDGKACVDATDYFPKAVKVMLWKAA</sequence>
<evidence type="ECO:0000313" key="1">
    <source>
        <dbReference type="EMBL" id="MBR0666269.1"/>
    </source>
</evidence>
<name>A0ABS5F138_9PROT</name>
<comment type="caution">
    <text evidence="1">The sequence shown here is derived from an EMBL/GenBank/DDBJ whole genome shotgun (WGS) entry which is preliminary data.</text>
</comment>
<dbReference type="EMBL" id="JAAGBB010000021">
    <property type="protein sequence ID" value="MBR0666269.1"/>
    <property type="molecule type" value="Genomic_DNA"/>
</dbReference>